<accession>A0A401VXJ9</accession>
<proteinExistence type="predicted"/>
<dbReference type="AlphaFoldDB" id="A0A401VXJ9"/>
<dbReference type="RefSeq" id="WP_125052921.1">
    <property type="nucleotide sequence ID" value="NZ_BHZD01000001.1"/>
</dbReference>
<protein>
    <submittedName>
        <fullName evidence="2">Uncharacterized protein</fullName>
    </submittedName>
</protein>
<evidence type="ECO:0000313" key="3">
    <source>
        <dbReference type="Proteomes" id="UP000286746"/>
    </source>
</evidence>
<evidence type="ECO:0000313" key="2">
    <source>
        <dbReference type="EMBL" id="GCD41761.1"/>
    </source>
</evidence>
<keyword evidence="3" id="KW-1185">Reference proteome</keyword>
<feature type="region of interest" description="Disordered" evidence="1">
    <location>
        <begin position="355"/>
        <end position="376"/>
    </location>
</feature>
<gene>
    <name evidence="2" type="ORF">GKJPGBOP_01418</name>
</gene>
<sequence length="433" mass="47340">MTTPEPPAWWPEALRALNKANPQLWEMLHDAPVDPTVLYQTQLQGDGLSILQLTVQEGQLHGMLRSAAGERAVREAVSQAAGGVWDVSVSLGTPGGAPASGIAVDQSIPYPRGEYYREIPLLHSRGDGKYGFLVCPRCLEARVHLDEVHLVFTEDYEPLDSVSFDLRREGLTAQDSLLDVPFDELAALHGTRNRGALLALRILCEYGCPEQRVLLRNHEAHVLVENSAWPEDGLSNAARSALEELRSEAVTLFERARHEAGLSVDQLPLGDLPSRSPSARCMGLTVKGRECTAYRLPYISDRCGSHASRPANALSRLVAFLSTLKEELGGAGSVYGEGVVRRRRQGLDEIVKWMEPAPEPTAAPSQAPRRRSKHLPTTTARFAAHCQRCDHPIDVGQVIVRTSKDSAWIHAACPEDAKDMSGNPSETCTSVDC</sequence>
<dbReference type="EMBL" id="BHZD01000001">
    <property type="protein sequence ID" value="GCD41761.1"/>
    <property type="molecule type" value="Genomic_DNA"/>
</dbReference>
<dbReference type="Proteomes" id="UP000286746">
    <property type="component" value="Unassembled WGS sequence"/>
</dbReference>
<organism evidence="2 3">
    <name type="scientific">Streptomyces paromomycinus</name>
    <name type="common">Streptomyces rimosus subsp. paromomycinus</name>
    <dbReference type="NCBI Taxonomy" id="92743"/>
    <lineage>
        <taxon>Bacteria</taxon>
        <taxon>Bacillati</taxon>
        <taxon>Actinomycetota</taxon>
        <taxon>Actinomycetes</taxon>
        <taxon>Kitasatosporales</taxon>
        <taxon>Streptomycetaceae</taxon>
        <taxon>Streptomyces</taxon>
    </lineage>
</organism>
<comment type="caution">
    <text evidence="2">The sequence shown here is derived from an EMBL/GenBank/DDBJ whole genome shotgun (WGS) entry which is preliminary data.</text>
</comment>
<name>A0A401VXJ9_STREY</name>
<evidence type="ECO:0000256" key="1">
    <source>
        <dbReference type="SAM" id="MobiDB-lite"/>
    </source>
</evidence>
<reference evidence="2 3" key="1">
    <citation type="submission" date="2018-11" db="EMBL/GenBank/DDBJ databases">
        <title>Whole genome sequence of Streptomyces paromomycinus NBRC 15454(T).</title>
        <authorList>
            <person name="Komaki H."/>
            <person name="Tamura T."/>
        </authorList>
    </citation>
    <scope>NUCLEOTIDE SEQUENCE [LARGE SCALE GENOMIC DNA]</scope>
    <source>
        <strain evidence="2 3">NBRC 15454</strain>
    </source>
</reference>